<evidence type="ECO:0000313" key="3">
    <source>
        <dbReference type="EMBL" id="NBD22439.1"/>
    </source>
</evidence>
<dbReference type="Proteomes" id="UP000665561">
    <property type="component" value="Unassembled WGS sequence"/>
</dbReference>
<keyword evidence="2" id="KW-0472">Membrane</keyword>
<keyword evidence="4" id="KW-1185">Reference proteome</keyword>
<keyword evidence="2" id="KW-1133">Transmembrane helix</keyword>
<dbReference type="Gene3D" id="3.30.1490.480">
    <property type="entry name" value="Endolytic murein transglycosylase"/>
    <property type="match status" value="1"/>
</dbReference>
<dbReference type="RefSeq" id="WP_161740294.1">
    <property type="nucleotide sequence ID" value="NZ_JAAAMV010000001.1"/>
</dbReference>
<evidence type="ECO:0000256" key="1">
    <source>
        <dbReference type="SAM" id="MobiDB-lite"/>
    </source>
</evidence>
<evidence type="ECO:0000256" key="2">
    <source>
        <dbReference type="SAM" id="Phobius"/>
    </source>
</evidence>
<keyword evidence="2" id="KW-0812">Transmembrane</keyword>
<gene>
    <name evidence="3" type="ORF">GT019_00995</name>
</gene>
<organism evidence="3 4">
    <name type="scientific">Paenibacillus glycinis</name>
    <dbReference type="NCBI Taxonomy" id="2697035"/>
    <lineage>
        <taxon>Bacteria</taxon>
        <taxon>Bacillati</taxon>
        <taxon>Bacillota</taxon>
        <taxon>Bacilli</taxon>
        <taxon>Bacillales</taxon>
        <taxon>Paenibacillaceae</taxon>
        <taxon>Paenibacillus</taxon>
    </lineage>
</organism>
<accession>A0ABW9XIZ2</accession>
<feature type="compositionally biased region" description="Basic and acidic residues" evidence="1">
    <location>
        <begin position="90"/>
        <end position="107"/>
    </location>
</feature>
<feature type="compositionally biased region" description="Basic and acidic residues" evidence="1">
    <location>
        <begin position="48"/>
        <end position="64"/>
    </location>
</feature>
<feature type="region of interest" description="Disordered" evidence="1">
    <location>
        <begin position="45"/>
        <end position="111"/>
    </location>
</feature>
<reference evidence="3 4" key="1">
    <citation type="submission" date="2020-01" db="EMBL/GenBank/DDBJ databases">
        <title>Paenibacillus soybeanensis sp. nov. isolated from the nodules of soybean (Glycine max(L.) Merr).</title>
        <authorList>
            <person name="Wang H."/>
        </authorList>
    </citation>
    <scope>NUCLEOTIDE SEQUENCE [LARGE SCALE GENOMIC DNA]</scope>
    <source>
        <strain evidence="3 4">T1</strain>
    </source>
</reference>
<sequence>MNKRIFLFGLGIGIILGAGLLQLMLIGEKQADALNDAEPAARTYTQAELDKAVSDERGRIEAERNAQPASAVKSDKPAQPADEQVSEPAVKTDTKHETSERDPDASKPSRIIVRIPPNASVAETAALLSDRGVIPDTKAFIDLMRKKTIRAGYFAFQGKLTLKQVGGIITSQPLDPEKAKNEMAASGG</sequence>
<dbReference type="EMBL" id="JAAAMV010000001">
    <property type="protein sequence ID" value="NBD22439.1"/>
    <property type="molecule type" value="Genomic_DNA"/>
</dbReference>
<protein>
    <recommendedName>
        <fullName evidence="5">Aminodeoxychorismate lyase</fullName>
    </recommendedName>
</protein>
<evidence type="ECO:0008006" key="5">
    <source>
        <dbReference type="Google" id="ProtNLM"/>
    </source>
</evidence>
<feature type="transmembrane region" description="Helical" evidence="2">
    <location>
        <begin position="6"/>
        <end position="26"/>
    </location>
</feature>
<comment type="caution">
    <text evidence="3">The sequence shown here is derived from an EMBL/GenBank/DDBJ whole genome shotgun (WGS) entry which is preliminary data.</text>
</comment>
<evidence type="ECO:0000313" key="4">
    <source>
        <dbReference type="Proteomes" id="UP000665561"/>
    </source>
</evidence>
<name>A0ABW9XIZ2_9BACL</name>
<proteinExistence type="predicted"/>